<keyword evidence="1" id="KW-1133">Transmembrane helix</keyword>
<gene>
    <name evidence="2" type="ORF">EDD60_10179</name>
</gene>
<feature type="transmembrane region" description="Helical" evidence="1">
    <location>
        <begin position="59"/>
        <end position="79"/>
    </location>
</feature>
<comment type="caution">
    <text evidence="2">The sequence shown here is derived from an EMBL/GenBank/DDBJ whole genome shotgun (WGS) entry which is preliminary data.</text>
</comment>
<keyword evidence="3" id="KW-1185">Reference proteome</keyword>
<reference evidence="2 3" key="1">
    <citation type="submission" date="2019-03" db="EMBL/GenBank/DDBJ databases">
        <title>Genomic Encyclopedia of Type Strains, Phase IV (KMG-IV): sequencing the most valuable type-strain genomes for metagenomic binning, comparative biology and taxonomic classification.</title>
        <authorList>
            <person name="Goeker M."/>
        </authorList>
    </citation>
    <scope>NUCLEOTIDE SEQUENCE [LARGE SCALE GENOMIC DNA]</scope>
    <source>
        <strain evidence="2 3">DSM 29487</strain>
    </source>
</reference>
<feature type="transmembrane region" description="Helical" evidence="1">
    <location>
        <begin position="173"/>
        <end position="192"/>
    </location>
</feature>
<dbReference type="AlphaFoldDB" id="A0A4R3Z6H0"/>
<protein>
    <submittedName>
        <fullName evidence="2">Uncharacterized membrane protein YoaK (UPF0700 family)</fullName>
    </submittedName>
</protein>
<organism evidence="2 3">
    <name type="scientific">Longibaculum muris</name>
    <dbReference type="NCBI Taxonomy" id="1796628"/>
    <lineage>
        <taxon>Bacteria</taxon>
        <taxon>Bacillati</taxon>
        <taxon>Bacillota</taxon>
        <taxon>Erysipelotrichia</taxon>
        <taxon>Erysipelotrichales</taxon>
        <taxon>Coprobacillaceae</taxon>
        <taxon>Longibaculum</taxon>
    </lineage>
</organism>
<evidence type="ECO:0000313" key="2">
    <source>
        <dbReference type="EMBL" id="TCW02778.1"/>
    </source>
</evidence>
<dbReference type="PANTHER" id="PTHR37314">
    <property type="entry name" value="SLR0142 PROTEIN"/>
    <property type="match status" value="1"/>
</dbReference>
<accession>A0A4R3Z6H0</accession>
<dbReference type="InterPro" id="IPR010699">
    <property type="entry name" value="DUF1275"/>
</dbReference>
<proteinExistence type="predicted"/>
<sequence length="221" mass="24898">MDKKKQMSDTMRLGVLLAIAGGFLDAYTYLCRGGVFANAQTGNMVLFGIQLVSGEFIKALYYFLPILSFFVGIIVAEAIKHHFCDHPKFHWRQIVLLIEVFALVIVAFIPQGQLDMLCNIMISFVCSLQVESFRKFHGMPYASTMCTGNLRSATEHLYNYRMTKDKKTLTKSLQYYIIIAFFIGGGALGVLFTHSISIQAILLPALLLFICFIFMFIEQAG</sequence>
<evidence type="ECO:0000256" key="1">
    <source>
        <dbReference type="SAM" id="Phobius"/>
    </source>
</evidence>
<name>A0A4R3Z6H0_9FIRM</name>
<dbReference type="GeneID" id="98913908"/>
<keyword evidence="1" id="KW-0472">Membrane</keyword>
<feature type="transmembrane region" description="Helical" evidence="1">
    <location>
        <begin position="198"/>
        <end position="217"/>
    </location>
</feature>
<dbReference type="Proteomes" id="UP000295515">
    <property type="component" value="Unassembled WGS sequence"/>
</dbReference>
<dbReference type="RefSeq" id="WP_066448499.1">
    <property type="nucleotide sequence ID" value="NZ_CAUWFI010000002.1"/>
</dbReference>
<keyword evidence="1" id="KW-0812">Transmembrane</keyword>
<evidence type="ECO:0000313" key="3">
    <source>
        <dbReference type="Proteomes" id="UP000295515"/>
    </source>
</evidence>
<feature type="transmembrane region" description="Helical" evidence="1">
    <location>
        <begin position="91"/>
        <end position="110"/>
    </location>
</feature>
<dbReference type="PANTHER" id="PTHR37314:SF4">
    <property type="entry name" value="UPF0700 TRANSMEMBRANE PROTEIN YOAK"/>
    <property type="match status" value="1"/>
</dbReference>
<dbReference type="EMBL" id="SMCQ01000001">
    <property type="protein sequence ID" value="TCW02778.1"/>
    <property type="molecule type" value="Genomic_DNA"/>
</dbReference>
<dbReference type="Pfam" id="PF06912">
    <property type="entry name" value="DUF1275"/>
    <property type="match status" value="1"/>
</dbReference>